<name>A0A6P8ARY7_PYRGI</name>
<accession>A0A6P8ARY7</accession>
<reference evidence="3" key="3">
    <citation type="submission" date="2025-08" db="UniProtKB">
        <authorList>
            <consortium name="RefSeq"/>
        </authorList>
    </citation>
    <scope>IDENTIFICATION</scope>
    <source>
        <strain evidence="3">NI907</strain>
    </source>
</reference>
<dbReference type="RefSeq" id="XP_030977639.1">
    <property type="nucleotide sequence ID" value="XM_031129840.1"/>
</dbReference>
<keyword evidence="2" id="KW-1185">Reference proteome</keyword>
<sequence>MLNQSGGPLHGLSGHPQCLSSRQAHGHSAINSGLQHQGKERWARTTKRGGRIHGAGWEVHDISDALEDPRHQAGNLRRQWRLRRGDDSHALADHGRRVGHGAHHAAGVLDVLGPQGTLQMTLDLGHGDAGADADEELAAQSLRNARLGQHVANHLRLAGEDHDAGLLDRGEVVVLHDLDDGRVLCQRHLDLLGALGTPHARDEPAGQAVGDLGHPACRHVLKRGEDAGQDGNPHRAAAQDRQGQLAI</sequence>
<protein>
    <submittedName>
        <fullName evidence="3">Uncharacterized protein</fullName>
    </submittedName>
</protein>
<evidence type="ECO:0000313" key="3">
    <source>
        <dbReference type="RefSeq" id="XP_030977639.1"/>
    </source>
</evidence>
<dbReference type="KEGG" id="pgri:PgNI_09859"/>
<organism evidence="2 3">
    <name type="scientific">Pyricularia grisea</name>
    <name type="common">Crabgrass-specific blast fungus</name>
    <name type="synonym">Magnaporthe grisea</name>
    <dbReference type="NCBI Taxonomy" id="148305"/>
    <lineage>
        <taxon>Eukaryota</taxon>
        <taxon>Fungi</taxon>
        <taxon>Dikarya</taxon>
        <taxon>Ascomycota</taxon>
        <taxon>Pezizomycotina</taxon>
        <taxon>Sordariomycetes</taxon>
        <taxon>Sordariomycetidae</taxon>
        <taxon>Magnaporthales</taxon>
        <taxon>Pyriculariaceae</taxon>
        <taxon>Pyricularia</taxon>
    </lineage>
</organism>
<proteinExistence type="predicted"/>
<evidence type="ECO:0000256" key="1">
    <source>
        <dbReference type="SAM" id="MobiDB-lite"/>
    </source>
</evidence>
<feature type="compositionally biased region" description="Polar residues" evidence="1">
    <location>
        <begin position="18"/>
        <end position="35"/>
    </location>
</feature>
<dbReference type="GeneID" id="41964748"/>
<dbReference type="Proteomes" id="UP000515153">
    <property type="component" value="Unplaced"/>
</dbReference>
<feature type="region of interest" description="Disordered" evidence="1">
    <location>
        <begin position="224"/>
        <end position="247"/>
    </location>
</feature>
<feature type="region of interest" description="Disordered" evidence="1">
    <location>
        <begin position="1"/>
        <end position="49"/>
    </location>
</feature>
<reference evidence="3" key="1">
    <citation type="journal article" date="2019" name="Mol. Biol. Evol.">
        <title>Blast fungal genomes show frequent chromosomal changes, gene gains and losses, and effector gene turnover.</title>
        <authorList>
            <person name="Gomez Luciano L.B."/>
            <person name="Jason Tsai I."/>
            <person name="Chuma I."/>
            <person name="Tosa Y."/>
            <person name="Chen Y.H."/>
            <person name="Li J.Y."/>
            <person name="Li M.Y."/>
            <person name="Jade Lu M.Y."/>
            <person name="Nakayashiki H."/>
            <person name="Li W.H."/>
        </authorList>
    </citation>
    <scope>NUCLEOTIDE SEQUENCE</scope>
    <source>
        <strain evidence="3">NI907</strain>
    </source>
</reference>
<reference evidence="3" key="2">
    <citation type="submission" date="2019-10" db="EMBL/GenBank/DDBJ databases">
        <authorList>
            <consortium name="NCBI Genome Project"/>
        </authorList>
    </citation>
    <scope>NUCLEOTIDE SEQUENCE</scope>
    <source>
        <strain evidence="3">NI907</strain>
    </source>
</reference>
<dbReference type="AlphaFoldDB" id="A0A6P8ARY7"/>
<evidence type="ECO:0000313" key="2">
    <source>
        <dbReference type="Proteomes" id="UP000515153"/>
    </source>
</evidence>
<gene>
    <name evidence="3" type="ORF">PgNI_09859</name>
</gene>